<dbReference type="AlphaFoldDB" id="A0A1X7AR75"/>
<dbReference type="OrthoDB" id="119583at2"/>
<dbReference type="Proteomes" id="UP000196573">
    <property type="component" value="Unassembled WGS sequence"/>
</dbReference>
<dbReference type="SUPFAM" id="SSF160719">
    <property type="entry name" value="gpW/gp25-like"/>
    <property type="match status" value="1"/>
</dbReference>
<dbReference type="EMBL" id="FWPT01000014">
    <property type="protein sequence ID" value="SMA50653.1"/>
    <property type="molecule type" value="Genomic_DNA"/>
</dbReference>
<dbReference type="InterPro" id="IPR017737">
    <property type="entry name" value="TssE1-like"/>
</dbReference>
<reference evidence="2 3" key="1">
    <citation type="submission" date="2017-03" db="EMBL/GenBank/DDBJ databases">
        <authorList>
            <person name="Afonso C.L."/>
            <person name="Miller P.J."/>
            <person name="Scott M.A."/>
            <person name="Spackman E."/>
            <person name="Goraichik I."/>
            <person name="Dimitrov K.M."/>
            <person name="Suarez D.L."/>
            <person name="Swayne D.E."/>
        </authorList>
    </citation>
    <scope>NUCLEOTIDE SEQUENCE [LARGE SCALE GENOMIC DNA]</scope>
    <source>
        <strain evidence="2">SB41UT1</strain>
    </source>
</reference>
<evidence type="ECO:0000259" key="1">
    <source>
        <dbReference type="Pfam" id="PF04965"/>
    </source>
</evidence>
<feature type="domain" description="IraD/Gp25-like" evidence="1">
    <location>
        <begin position="33"/>
        <end position="133"/>
    </location>
</feature>
<dbReference type="PANTHER" id="PTHR38595">
    <property type="entry name" value="CYTOPLASMIC PROTEIN-RELATED"/>
    <property type="match status" value="1"/>
</dbReference>
<evidence type="ECO:0000313" key="3">
    <source>
        <dbReference type="Proteomes" id="UP000196573"/>
    </source>
</evidence>
<gene>
    <name evidence="2" type="primary">iraD</name>
    <name evidence="2" type="ORF">EHSB41UT_04470</name>
</gene>
<dbReference type="Pfam" id="PF04965">
    <property type="entry name" value="GPW_gp25"/>
    <property type="match status" value="1"/>
</dbReference>
<accession>A0A1X7AR75</accession>
<dbReference type="InterPro" id="IPR053176">
    <property type="entry name" value="T6SS_TssE1-like"/>
</dbReference>
<dbReference type="RefSeq" id="WP_087113092.1">
    <property type="nucleotide sequence ID" value="NZ_CBCSCN010000017.1"/>
</dbReference>
<dbReference type="InterPro" id="IPR007048">
    <property type="entry name" value="IraD/Gp25-like"/>
</dbReference>
<protein>
    <submittedName>
        <fullName evidence="2">Anti-adapter protein IraD</fullName>
    </submittedName>
</protein>
<name>A0A1X7AR75_9GAMM</name>
<proteinExistence type="predicted"/>
<sequence>MYNKNEKKLMAPVLDRLLQHESSVQANHLQLRQLRESVRRDLEHLMNTRFRCISPADELQEVKKGMPNYGLPDLSTINLNSSEALNRFCRQVEETIRHYEPRIKSVRVESKKSPDPEDPTIRFRMEAVLHANPAQELLIFDSALDPVTQSVDILEMR</sequence>
<dbReference type="NCBIfam" id="TIGR03357">
    <property type="entry name" value="VI_zyme"/>
    <property type="match status" value="1"/>
</dbReference>
<keyword evidence="3" id="KW-1185">Reference proteome</keyword>
<dbReference type="Gene3D" id="3.10.450.40">
    <property type="match status" value="1"/>
</dbReference>
<organism evidence="2 3">
    <name type="scientific">Parendozoicomonas haliclonae</name>
    <dbReference type="NCBI Taxonomy" id="1960125"/>
    <lineage>
        <taxon>Bacteria</taxon>
        <taxon>Pseudomonadati</taxon>
        <taxon>Pseudomonadota</taxon>
        <taxon>Gammaproteobacteria</taxon>
        <taxon>Oceanospirillales</taxon>
        <taxon>Endozoicomonadaceae</taxon>
        <taxon>Parendozoicomonas</taxon>
    </lineage>
</organism>
<dbReference type="PANTHER" id="PTHR38595:SF2">
    <property type="entry name" value="TYPE VI SECRETION SYSTEM BASEPLATE SUBUNIT TSSE"/>
    <property type="match status" value="1"/>
</dbReference>
<evidence type="ECO:0000313" key="2">
    <source>
        <dbReference type="EMBL" id="SMA50653.1"/>
    </source>
</evidence>